<reference evidence="1 2" key="2">
    <citation type="submission" date="2018-11" db="EMBL/GenBank/DDBJ databases">
        <authorList>
            <consortium name="Pathogen Informatics"/>
        </authorList>
    </citation>
    <scope>NUCLEOTIDE SEQUENCE [LARGE SCALE GENOMIC DNA]</scope>
    <source>
        <strain evidence="1 2">NST_G2</strain>
    </source>
</reference>
<organism evidence="3">
    <name type="scientific">Schistocephalus solidus</name>
    <name type="common">Tapeworm</name>
    <dbReference type="NCBI Taxonomy" id="70667"/>
    <lineage>
        <taxon>Eukaryota</taxon>
        <taxon>Metazoa</taxon>
        <taxon>Spiralia</taxon>
        <taxon>Lophotrochozoa</taxon>
        <taxon>Platyhelminthes</taxon>
        <taxon>Cestoda</taxon>
        <taxon>Eucestoda</taxon>
        <taxon>Diphyllobothriidea</taxon>
        <taxon>Diphyllobothriidae</taxon>
        <taxon>Schistocephalus</taxon>
    </lineage>
</organism>
<name>A0A183T5X7_SCHSO</name>
<reference evidence="3" key="1">
    <citation type="submission" date="2016-06" db="UniProtKB">
        <authorList>
            <consortium name="WormBaseParasite"/>
        </authorList>
    </citation>
    <scope>IDENTIFICATION</scope>
</reference>
<evidence type="ECO:0000313" key="3">
    <source>
        <dbReference type="WBParaSite" id="SSLN_0001232501-mRNA-1"/>
    </source>
</evidence>
<dbReference type="EMBL" id="UYSU01036862">
    <property type="protein sequence ID" value="VDL98260.1"/>
    <property type="molecule type" value="Genomic_DNA"/>
</dbReference>
<evidence type="ECO:0000313" key="2">
    <source>
        <dbReference type="Proteomes" id="UP000275846"/>
    </source>
</evidence>
<proteinExistence type="predicted"/>
<evidence type="ECO:0000313" key="1">
    <source>
        <dbReference type="EMBL" id="VDL98260.1"/>
    </source>
</evidence>
<dbReference type="Proteomes" id="UP000275846">
    <property type="component" value="Unassembled WGS sequence"/>
</dbReference>
<dbReference type="WBParaSite" id="SSLN_0001232501-mRNA-1">
    <property type="protein sequence ID" value="SSLN_0001232501-mRNA-1"/>
    <property type="gene ID" value="SSLN_0001232501"/>
</dbReference>
<sequence length="121" mass="12283">MLAVGHSGGGGGIGGDVDASRGFNAAQGANTCIKGGVSLSEGEEAIDTVVVCANEECKFVEKSATTEAGIQYQGTTEFIPSHSPPTLIFAAPSACAYFSLQASVLRDIRILKSPMEAAATT</sequence>
<dbReference type="AlphaFoldDB" id="A0A183T5X7"/>
<accession>A0A183T5X7</accession>
<gene>
    <name evidence="1" type="ORF">SSLN_LOCUS11875</name>
</gene>
<keyword evidence="2" id="KW-1185">Reference proteome</keyword>
<protein>
    <submittedName>
        <fullName evidence="1 3">Uncharacterized protein</fullName>
    </submittedName>
</protein>